<feature type="domain" description="Ig-like" evidence="1">
    <location>
        <begin position="83"/>
        <end position="165"/>
    </location>
</feature>
<dbReference type="InterPro" id="IPR036179">
    <property type="entry name" value="Ig-like_dom_sf"/>
</dbReference>
<accession>J9EHQ8</accession>
<dbReference type="FunFam" id="2.60.40.10:FF:002429">
    <property type="entry name" value="KETtiN (Drosophila actin-binding) homolog"/>
    <property type="match status" value="1"/>
</dbReference>
<dbReference type="InterPro" id="IPR007110">
    <property type="entry name" value="Ig-like_dom"/>
</dbReference>
<dbReference type="PROSITE" id="PS50835">
    <property type="entry name" value="IG_LIKE"/>
    <property type="match status" value="4"/>
</dbReference>
<dbReference type="InterPro" id="IPR003598">
    <property type="entry name" value="Ig_sub2"/>
</dbReference>
<organism evidence="2 3">
    <name type="scientific">Wuchereria bancrofti</name>
    <dbReference type="NCBI Taxonomy" id="6293"/>
    <lineage>
        <taxon>Eukaryota</taxon>
        <taxon>Metazoa</taxon>
        <taxon>Ecdysozoa</taxon>
        <taxon>Nematoda</taxon>
        <taxon>Chromadorea</taxon>
        <taxon>Rhabditida</taxon>
        <taxon>Spirurina</taxon>
        <taxon>Spiruromorpha</taxon>
        <taxon>Filarioidea</taxon>
        <taxon>Onchocercidae</taxon>
        <taxon>Wuchereria</taxon>
    </lineage>
</organism>
<gene>
    <name evidence="2" type="ORF">WUBG_07409</name>
</gene>
<protein>
    <recommendedName>
        <fullName evidence="1">Ig-like domain-containing protein</fullName>
    </recommendedName>
</protein>
<dbReference type="InterPro" id="IPR013098">
    <property type="entry name" value="Ig_I-set"/>
</dbReference>
<dbReference type="SMART" id="SM00409">
    <property type="entry name" value="IG"/>
    <property type="match status" value="6"/>
</dbReference>
<dbReference type="Pfam" id="PF07679">
    <property type="entry name" value="I-set"/>
    <property type="match status" value="6"/>
</dbReference>
<dbReference type="Proteomes" id="UP000004810">
    <property type="component" value="Unassembled WGS sequence"/>
</dbReference>
<dbReference type="SUPFAM" id="SSF48726">
    <property type="entry name" value="Immunoglobulin"/>
    <property type="match status" value="7"/>
</dbReference>
<feature type="domain" description="Ig-like" evidence="1">
    <location>
        <begin position="478"/>
        <end position="571"/>
    </location>
</feature>
<dbReference type="EMBL" id="ADBV01003450">
    <property type="protein sequence ID" value="EJW81683.1"/>
    <property type="molecule type" value="Genomic_DNA"/>
</dbReference>
<evidence type="ECO:0000313" key="3">
    <source>
        <dbReference type="Proteomes" id="UP000004810"/>
    </source>
</evidence>
<reference evidence="3" key="1">
    <citation type="submission" date="2012-08" db="EMBL/GenBank/DDBJ databases">
        <title>The Genome Sequence of Wuchereria bancrofti.</title>
        <authorList>
            <person name="Nutman T.B."/>
            <person name="Fink D.L."/>
            <person name="Russ C."/>
            <person name="Young S."/>
            <person name="Zeng Q."/>
            <person name="Koehrsen M."/>
            <person name="Alvarado L."/>
            <person name="Berlin A."/>
            <person name="Chapman S.B."/>
            <person name="Chen Z."/>
            <person name="Freedman E."/>
            <person name="Gellesch M."/>
            <person name="Goldberg J."/>
            <person name="Griggs A."/>
            <person name="Gujja S."/>
            <person name="Heilman E.R."/>
            <person name="Heiman D."/>
            <person name="Hepburn T."/>
            <person name="Howarth C."/>
            <person name="Jen D."/>
            <person name="Larson L."/>
            <person name="Lewis B."/>
            <person name="Mehta T."/>
            <person name="Park D."/>
            <person name="Pearson M."/>
            <person name="Roberts A."/>
            <person name="Saif S."/>
            <person name="Shea T."/>
            <person name="Shenoy N."/>
            <person name="Sisk P."/>
            <person name="Stolte C."/>
            <person name="Sykes S."/>
            <person name="Walk T."/>
            <person name="White J."/>
            <person name="Yandava C."/>
            <person name="Haas B."/>
            <person name="Henn M.R."/>
            <person name="Nusbaum C."/>
            <person name="Birren B."/>
        </authorList>
    </citation>
    <scope>NUCLEOTIDE SEQUENCE [LARGE SCALE GENOMIC DNA]</scope>
    <source>
        <strain evidence="3">NA</strain>
    </source>
</reference>
<feature type="domain" description="Ig-like" evidence="1">
    <location>
        <begin position="346"/>
        <end position="436"/>
    </location>
</feature>
<feature type="domain" description="Ig-like" evidence="1">
    <location>
        <begin position="612"/>
        <end position="705"/>
    </location>
</feature>
<dbReference type="FunFam" id="2.60.40.10:FF:000962">
    <property type="entry name" value="titin isoform X1"/>
    <property type="match status" value="3"/>
</dbReference>
<evidence type="ECO:0000259" key="1">
    <source>
        <dbReference type="PROSITE" id="PS50835"/>
    </source>
</evidence>
<comment type="caution">
    <text evidence="2">The sequence shown here is derived from an EMBL/GenBank/DDBJ whole genome shotgun (WGS) entry which is preliminary data.</text>
</comment>
<dbReference type="Gene3D" id="2.60.40.10">
    <property type="entry name" value="Immunoglobulins"/>
    <property type="match status" value="7"/>
</dbReference>
<evidence type="ECO:0000313" key="2">
    <source>
        <dbReference type="EMBL" id="EJW81683.1"/>
    </source>
</evidence>
<name>J9EHQ8_WUCBA</name>
<sequence>MSNGFGLVTLDIFNITLAEAGNYTCQLSNEVGIMESTATVLVQPHVKDFEQRNIVDVEDAREYRLEVDASAHPPVFLTNLSNCHCNQELGSSYFEARIAPVNDPTLKVIWLKDGQPLPNANRIQTFNNFGCVSLTLNPTYPEDEGIYTCVLKNLRGQAQSAAQLTTMHTTNLQLESKHEQSLAQIGYLEGHQVHIGPPSVERPEEFNSMEQPRFARQLESHIEVNENEPVHFEARIQPASDVKMVVEWYHNGAPLPAAHRLRPMFDFGYAALDILYAFPEDSGIYTLIARNELGEVQSNLELIVNSEKSLYLDAHHPEGLDRIQELEQSRIRPLEYPADRECDHEPRFIGELHDLELNENENIHFALKLEPMNDPTMKVEWYVDGRPLLISSRVRTQYEFGFITVDIRGAIPEDSGIYAIKATNALGEGTKECRVTVKPHATILSETQHQESLGKIHQIENLHKYGRQEVEDKGPQEPPCFTKPLPGDIGEVEEGEPLHLECQITPVNDNTLHISWLKDGKPIPTGHRFRTFHDFGFVSLDILDVYAEDSGTYTCVAKNALGQANSSITFTCKDKERILGQTQHPSSVAKIQEIEAPKPVPQEVPDVIKEAPKFIKHIGIGEMIYVTEGDNVYLGAQITPVDDNSLTYEWLLNGRPLMKAHRFVLTHDFGFIALNILYMYPEDSGTYTLVVKNAAGEAQSVADIDCKAKGSMITESFHPNSVQRIRELEMPLQSPDERPEAPRMAPRIVRTLPPQLDNIHESQTLHLEAQILPVDDNQLKVEWLHNGHPLKAGSRYRLMNDFGFVSLDIDYVIAEDAGMYTLLVTNPEGDFSFTLIIVFKKQHLYSYA</sequence>
<dbReference type="FunFam" id="2.60.40.10:FF:000119">
    <property type="entry name" value="Sallimus, isoform P"/>
    <property type="match status" value="2"/>
</dbReference>
<proteinExistence type="predicted"/>
<dbReference type="SMART" id="SM00408">
    <property type="entry name" value="IGc2"/>
    <property type="match status" value="3"/>
</dbReference>
<dbReference type="AlphaFoldDB" id="J9EHQ8"/>
<dbReference type="PANTHER" id="PTHR47633:SF4">
    <property type="entry name" value="MYOPALLADIN ISOFORM X1"/>
    <property type="match status" value="1"/>
</dbReference>
<dbReference type="InterPro" id="IPR003599">
    <property type="entry name" value="Ig_sub"/>
</dbReference>
<dbReference type="PANTHER" id="PTHR47633">
    <property type="entry name" value="IMMUNOGLOBULIN"/>
    <property type="match status" value="1"/>
</dbReference>
<dbReference type="InterPro" id="IPR013783">
    <property type="entry name" value="Ig-like_fold"/>
</dbReference>
<dbReference type="CDD" id="cd00096">
    <property type="entry name" value="Ig"/>
    <property type="match status" value="1"/>
</dbReference>